<accession>G3B1Z7</accession>
<dbReference type="Gene3D" id="3.40.30.10">
    <property type="entry name" value="Glutaredoxin"/>
    <property type="match status" value="1"/>
</dbReference>
<dbReference type="InterPro" id="IPR036249">
    <property type="entry name" value="Thioredoxin-like_sf"/>
</dbReference>
<dbReference type="AlphaFoldDB" id="G3B1Z7"/>
<keyword evidence="1" id="KW-0249">Electron transport</keyword>
<dbReference type="Pfam" id="PF05768">
    <property type="entry name" value="Glrx-like"/>
    <property type="match status" value="1"/>
</dbReference>
<dbReference type="eggNOG" id="ENOG502SC8X">
    <property type="taxonomic scope" value="Eukaryota"/>
</dbReference>
<protein>
    <recommendedName>
        <fullName evidence="1">Glutaredoxin-like protein</fullName>
    </recommendedName>
</protein>
<keyword evidence="1" id="KW-0813">Transport</keyword>
<evidence type="ECO:0000313" key="3">
    <source>
        <dbReference type="Proteomes" id="UP000000707"/>
    </source>
</evidence>
<dbReference type="EMBL" id="GL996515">
    <property type="protein sequence ID" value="EGV64569.1"/>
    <property type="molecule type" value="Genomic_DNA"/>
</dbReference>
<dbReference type="PANTHER" id="PTHR33558">
    <property type="entry name" value="GLUTAREDOXIN-LIKE PROTEIN C5ORF63 HOMOLOG"/>
    <property type="match status" value="1"/>
</dbReference>
<dbReference type="HOGENOM" id="CLU_125054_0_2_1"/>
<dbReference type="InterPro" id="IPR008554">
    <property type="entry name" value="Glutaredoxin-like"/>
</dbReference>
<sequence>MSLLTRTRLSLQAWEATRYAAGNVRCVSSTPTPVRLRFFTKDNCMLCHTAKQTMNNAVDATMAPVTVEIVDITHHDNTEWWDKYCYDIPVLHVEGGAKSVIFMHKLFKNKILEAIDEVQNGSNSSPL</sequence>
<dbReference type="InterPro" id="IPR052565">
    <property type="entry name" value="Glutaredoxin-like_YDR286C"/>
</dbReference>
<dbReference type="PANTHER" id="PTHR33558:SF1">
    <property type="entry name" value="GLUTAREDOXIN-LIKE PROTEIN C5ORF63 HOMOLOG"/>
    <property type="match status" value="1"/>
</dbReference>
<dbReference type="STRING" id="590646.G3B1Z7"/>
<comment type="similarity">
    <text evidence="1">Belongs to the glutaredoxin family.</text>
</comment>
<dbReference type="Proteomes" id="UP000000707">
    <property type="component" value="Unassembled WGS sequence"/>
</dbReference>
<evidence type="ECO:0000313" key="2">
    <source>
        <dbReference type="EMBL" id="EGV64569.1"/>
    </source>
</evidence>
<keyword evidence="3" id="KW-1185">Reference proteome</keyword>
<proteinExistence type="inferred from homology"/>
<gene>
    <name evidence="2" type="ORF">CANTEDRAFT_113333</name>
</gene>
<dbReference type="OrthoDB" id="429967at2759"/>
<reference evidence="2 3" key="1">
    <citation type="journal article" date="2011" name="Proc. Natl. Acad. Sci. U.S.A.">
        <title>Comparative genomics of xylose-fermenting fungi for enhanced biofuel production.</title>
        <authorList>
            <person name="Wohlbach D.J."/>
            <person name="Kuo A."/>
            <person name="Sato T.K."/>
            <person name="Potts K.M."/>
            <person name="Salamov A.A."/>
            <person name="LaButti K.M."/>
            <person name="Sun H."/>
            <person name="Clum A."/>
            <person name="Pangilinan J.L."/>
            <person name="Lindquist E.A."/>
            <person name="Lucas S."/>
            <person name="Lapidus A."/>
            <person name="Jin M."/>
            <person name="Gunawan C."/>
            <person name="Balan V."/>
            <person name="Dale B.E."/>
            <person name="Jeffries T.W."/>
            <person name="Zinkel R."/>
            <person name="Barry K.W."/>
            <person name="Grigoriev I.V."/>
            <person name="Gasch A.P."/>
        </authorList>
    </citation>
    <scope>NUCLEOTIDE SEQUENCE [LARGE SCALE GENOMIC DNA]</scope>
    <source>
        <strain evidence="3">ATCC 10573 / BCRC 21748 / CBS 615 / JCM 9827 / NBRC 10315 / NRRL Y-1498 / VKM Y-70</strain>
    </source>
</reference>
<dbReference type="SUPFAM" id="SSF52833">
    <property type="entry name" value="Thioredoxin-like"/>
    <property type="match status" value="1"/>
</dbReference>
<evidence type="ECO:0000256" key="1">
    <source>
        <dbReference type="RuleBase" id="RU363082"/>
    </source>
</evidence>
<name>G3B1Z7_CANTC</name>
<organism evidence="3">
    <name type="scientific">Candida tenuis (strain ATCC 10573 / BCRC 21748 / CBS 615 / JCM 9827 / NBRC 10315 / NRRL Y-1498 / VKM Y-70)</name>
    <name type="common">Yeast</name>
    <name type="synonym">Yamadazyma tenuis</name>
    <dbReference type="NCBI Taxonomy" id="590646"/>
    <lineage>
        <taxon>Eukaryota</taxon>
        <taxon>Fungi</taxon>
        <taxon>Dikarya</taxon>
        <taxon>Ascomycota</taxon>
        <taxon>Saccharomycotina</taxon>
        <taxon>Pichiomycetes</taxon>
        <taxon>Debaryomycetaceae</taxon>
        <taxon>Yamadazyma</taxon>
    </lineage>
</organism>